<evidence type="ECO:0000313" key="2">
    <source>
        <dbReference type="Proteomes" id="UP000827544"/>
    </source>
</evidence>
<accession>A0AAE8YW44</accession>
<gene>
    <name evidence="1" type="ORF">NATE_282</name>
</gene>
<evidence type="ECO:0000313" key="1">
    <source>
        <dbReference type="EMBL" id="UGO51116.1"/>
    </source>
</evidence>
<dbReference type="EMBL" id="OK499992">
    <property type="protein sequence ID" value="UGO51116.1"/>
    <property type="molecule type" value="Genomic_DNA"/>
</dbReference>
<proteinExistence type="predicted"/>
<protein>
    <submittedName>
        <fullName evidence="1">Uncharacterized protein</fullName>
    </submittedName>
</protein>
<organism evidence="1 2">
    <name type="scientific">Bacillus phage vB_BanS_Nate</name>
    <dbReference type="NCBI Taxonomy" id="2894788"/>
    <lineage>
        <taxon>Viruses</taxon>
        <taxon>Duplodnaviria</taxon>
        <taxon>Heunggongvirae</taxon>
        <taxon>Uroviricota</taxon>
        <taxon>Caudoviricetes</taxon>
        <taxon>Joanripponvirinae</taxon>
        <taxon>Natevirus</taxon>
        <taxon>Natevirus nate</taxon>
    </lineage>
</organism>
<reference evidence="1" key="1">
    <citation type="submission" date="2021-10" db="EMBL/GenBank/DDBJ databases">
        <authorList>
            <person name="Lavering E.D."/>
            <person name="James R."/>
            <person name="Fairholm J.D."/>
            <person name="Ogilvie B.H."/>
            <person name="Thurgood T.L."/>
            <person name="Robison R.A."/>
            <person name="Grose J.H."/>
        </authorList>
    </citation>
    <scope>NUCLEOTIDE SEQUENCE</scope>
</reference>
<name>A0AAE8YW44_9CAUD</name>
<dbReference type="Proteomes" id="UP000827544">
    <property type="component" value="Segment"/>
</dbReference>
<sequence>MMNQIIQELVEKGYNVIFQYNRLQELYKFEVYNDKRHIVGEGLTPEKAVWNCLELFVKIYGKVE</sequence>
<keyword evidence="2" id="KW-1185">Reference proteome</keyword>